<keyword evidence="2" id="KW-1185">Reference proteome</keyword>
<organism evidence="1 2">
    <name type="scientific">Mycena albidolilacea</name>
    <dbReference type="NCBI Taxonomy" id="1033008"/>
    <lineage>
        <taxon>Eukaryota</taxon>
        <taxon>Fungi</taxon>
        <taxon>Dikarya</taxon>
        <taxon>Basidiomycota</taxon>
        <taxon>Agaricomycotina</taxon>
        <taxon>Agaricomycetes</taxon>
        <taxon>Agaricomycetidae</taxon>
        <taxon>Agaricales</taxon>
        <taxon>Marasmiineae</taxon>
        <taxon>Mycenaceae</taxon>
        <taxon>Mycena</taxon>
    </lineage>
</organism>
<reference evidence="1" key="1">
    <citation type="submission" date="2023-03" db="EMBL/GenBank/DDBJ databases">
        <title>Massive genome expansion in bonnet fungi (Mycena s.s.) driven by repeated elements and novel gene families across ecological guilds.</title>
        <authorList>
            <consortium name="Lawrence Berkeley National Laboratory"/>
            <person name="Harder C.B."/>
            <person name="Miyauchi S."/>
            <person name="Viragh M."/>
            <person name="Kuo A."/>
            <person name="Thoen E."/>
            <person name="Andreopoulos B."/>
            <person name="Lu D."/>
            <person name="Skrede I."/>
            <person name="Drula E."/>
            <person name="Henrissat B."/>
            <person name="Morin E."/>
            <person name="Kohler A."/>
            <person name="Barry K."/>
            <person name="LaButti K."/>
            <person name="Morin E."/>
            <person name="Salamov A."/>
            <person name="Lipzen A."/>
            <person name="Mereny Z."/>
            <person name="Hegedus B."/>
            <person name="Baldrian P."/>
            <person name="Stursova M."/>
            <person name="Weitz H."/>
            <person name="Taylor A."/>
            <person name="Grigoriev I.V."/>
            <person name="Nagy L.G."/>
            <person name="Martin F."/>
            <person name="Kauserud H."/>
        </authorList>
    </citation>
    <scope>NUCLEOTIDE SEQUENCE</scope>
    <source>
        <strain evidence="1">CBHHK002</strain>
    </source>
</reference>
<dbReference type="AlphaFoldDB" id="A0AAD7AGP4"/>
<proteinExistence type="predicted"/>
<comment type="caution">
    <text evidence="1">The sequence shown here is derived from an EMBL/GenBank/DDBJ whole genome shotgun (WGS) entry which is preliminary data.</text>
</comment>
<evidence type="ECO:0000313" key="2">
    <source>
        <dbReference type="Proteomes" id="UP001218218"/>
    </source>
</evidence>
<evidence type="ECO:0000313" key="1">
    <source>
        <dbReference type="EMBL" id="KAJ7358266.1"/>
    </source>
</evidence>
<name>A0AAD7AGP4_9AGAR</name>
<dbReference type="Proteomes" id="UP001218218">
    <property type="component" value="Unassembled WGS sequence"/>
</dbReference>
<dbReference type="EMBL" id="JARIHO010000007">
    <property type="protein sequence ID" value="KAJ7358266.1"/>
    <property type="molecule type" value="Genomic_DNA"/>
</dbReference>
<protein>
    <submittedName>
        <fullName evidence="1">Uncharacterized protein</fullName>
    </submittedName>
</protein>
<accession>A0AAD7AGP4</accession>
<sequence length="67" mass="7535">MLVSVLLVQHGVFPMSPTRPKTAVSIDLLEVYCVLFERSCDAINTLSAAIHTIYKQRGFQVVFPQVR</sequence>
<gene>
    <name evidence="1" type="ORF">DFH08DRAFT_687424</name>
</gene>